<proteinExistence type="predicted"/>
<dbReference type="Proteomes" id="UP001390339">
    <property type="component" value="Unassembled WGS sequence"/>
</dbReference>
<name>A0ABR2ISD2_9PEZI</name>
<dbReference type="EMBL" id="JAPCWZ010000004">
    <property type="protein sequence ID" value="KAK8867522.1"/>
    <property type="molecule type" value="Genomic_DNA"/>
</dbReference>
<evidence type="ECO:0000256" key="1">
    <source>
        <dbReference type="SAM" id="MobiDB-lite"/>
    </source>
</evidence>
<feature type="compositionally biased region" description="Polar residues" evidence="1">
    <location>
        <begin position="20"/>
        <end position="50"/>
    </location>
</feature>
<gene>
    <name evidence="2" type="ORF">PGQ11_006100</name>
</gene>
<accession>A0ABR2ISD2</accession>
<comment type="caution">
    <text evidence="2">The sequence shown here is derived from an EMBL/GenBank/DDBJ whole genome shotgun (WGS) entry which is preliminary data.</text>
</comment>
<organism evidence="2 3">
    <name type="scientific">Apiospora arundinis</name>
    <dbReference type="NCBI Taxonomy" id="335852"/>
    <lineage>
        <taxon>Eukaryota</taxon>
        <taxon>Fungi</taxon>
        <taxon>Dikarya</taxon>
        <taxon>Ascomycota</taxon>
        <taxon>Pezizomycotina</taxon>
        <taxon>Sordariomycetes</taxon>
        <taxon>Xylariomycetidae</taxon>
        <taxon>Amphisphaeriales</taxon>
        <taxon>Apiosporaceae</taxon>
        <taxon>Apiospora</taxon>
    </lineage>
</organism>
<evidence type="ECO:0000313" key="2">
    <source>
        <dbReference type="EMBL" id="KAK8867522.1"/>
    </source>
</evidence>
<sequence length="139" mass="15879">MSDQMDPQHPVPANKRGNEYVTSTDQPSATDRPTTANSPGGTMNAQSHPNLTELSELKRQTFELKAGLRQLQSNIHPDIREREQMRAELSGRIAEFRRKVDERIKQIQLHLALEGHENLLTQYQRLRASLGLRPLCSRQ</sequence>
<feature type="region of interest" description="Disordered" evidence="1">
    <location>
        <begin position="1"/>
        <end position="50"/>
    </location>
</feature>
<reference evidence="2 3" key="1">
    <citation type="journal article" date="2024" name="IMA Fungus">
        <title>Apiospora arundinis, a panoply of carbohydrate-active enzymes and secondary metabolites.</title>
        <authorList>
            <person name="Sorensen T."/>
            <person name="Petersen C."/>
            <person name="Muurmann A.T."/>
            <person name="Christiansen J.V."/>
            <person name="Brundto M.L."/>
            <person name="Overgaard C.K."/>
            <person name="Boysen A.T."/>
            <person name="Wollenberg R.D."/>
            <person name="Larsen T.O."/>
            <person name="Sorensen J.L."/>
            <person name="Nielsen K.L."/>
            <person name="Sondergaard T.E."/>
        </authorList>
    </citation>
    <scope>NUCLEOTIDE SEQUENCE [LARGE SCALE GENOMIC DNA]</scope>
    <source>
        <strain evidence="2 3">AAU 773</strain>
    </source>
</reference>
<keyword evidence="3" id="KW-1185">Reference proteome</keyword>
<protein>
    <submittedName>
        <fullName evidence="2">Uncharacterized protein</fullName>
    </submittedName>
</protein>
<evidence type="ECO:0000313" key="3">
    <source>
        <dbReference type="Proteomes" id="UP001390339"/>
    </source>
</evidence>